<keyword evidence="4" id="KW-0233">DNA recombination</keyword>
<feature type="domain" description="Core-binding (CB)" evidence="7">
    <location>
        <begin position="76"/>
        <end position="160"/>
    </location>
</feature>
<gene>
    <name evidence="8" type="ORF">SAMN06265360_1072</name>
</gene>
<dbReference type="SUPFAM" id="SSF56349">
    <property type="entry name" value="DNA breaking-rejoining enzymes"/>
    <property type="match status" value="1"/>
</dbReference>
<dbReference type="InterPro" id="IPR010998">
    <property type="entry name" value="Integrase_recombinase_N"/>
</dbReference>
<dbReference type="GO" id="GO:0015074">
    <property type="term" value="P:DNA integration"/>
    <property type="evidence" value="ECO:0007669"/>
    <property type="project" value="UniProtKB-KW"/>
</dbReference>
<dbReference type="PROSITE" id="PS51898">
    <property type="entry name" value="TYR_RECOMBINASE"/>
    <property type="match status" value="1"/>
</dbReference>
<evidence type="ECO:0000256" key="3">
    <source>
        <dbReference type="ARBA" id="ARBA00023125"/>
    </source>
</evidence>
<dbReference type="PROSITE" id="PS51900">
    <property type="entry name" value="CB"/>
    <property type="match status" value="1"/>
</dbReference>
<sequence length="444" mass="48753">MTHSQGKSKRRGAGEGSVFKDEASGRWVGFVDLGRDASGKRRRRKVQRRTKKEVVDALDDIRQAERDGKPQGDARDTLGKLASDFLARGLPPTARAEYTRQGYKWAIEQHITPALGARRLMELSADDVDGWLRGLAERGYARSTIAGLHHKLTALLRWGERRGRVQRNVSTLVDTPSGTRRESRALTIEQGKALLAAAANDRLEGMIMLGLTVPSRPGELAGLCWNDLDLDNGVVHFRRALHRETDGSLTLGELKTPQSRRSVSLPAITVDALKRRRAAQRRERMAAGPQWEEWSEAAEHDGLVFTSVETGGAKRAGQPLDPSNVRRALRRLCRAAERHHTDERADCECLTARAGRPGPKRHRCGGAHVCDGRCLRLPTDFTVYELRHSAVSALSHAGVPIEAIADASGHRNSTVTARVYRHGLAPVVRAAGDVMDGVYGAASE</sequence>
<evidence type="ECO:0000313" key="9">
    <source>
        <dbReference type="Proteomes" id="UP000198348"/>
    </source>
</evidence>
<feature type="domain" description="Tyr recombinase" evidence="6">
    <location>
        <begin position="181"/>
        <end position="433"/>
    </location>
</feature>
<name>A0A238WNL2_9PSEU</name>
<dbReference type="Gene3D" id="1.10.150.130">
    <property type="match status" value="1"/>
</dbReference>
<evidence type="ECO:0000259" key="6">
    <source>
        <dbReference type="PROSITE" id="PS51898"/>
    </source>
</evidence>
<dbReference type="AlphaFoldDB" id="A0A238WNL2"/>
<dbReference type="InterPro" id="IPR013762">
    <property type="entry name" value="Integrase-like_cat_sf"/>
</dbReference>
<dbReference type="InterPro" id="IPR050808">
    <property type="entry name" value="Phage_Integrase"/>
</dbReference>
<dbReference type="InterPro" id="IPR011010">
    <property type="entry name" value="DNA_brk_join_enz"/>
</dbReference>
<organism evidence="8 9">
    <name type="scientific">Haloechinothrix alba</name>
    <dbReference type="NCBI Taxonomy" id="664784"/>
    <lineage>
        <taxon>Bacteria</taxon>
        <taxon>Bacillati</taxon>
        <taxon>Actinomycetota</taxon>
        <taxon>Actinomycetes</taxon>
        <taxon>Pseudonocardiales</taxon>
        <taxon>Pseudonocardiaceae</taxon>
        <taxon>Haloechinothrix</taxon>
    </lineage>
</organism>
<dbReference type="Gene3D" id="1.10.443.10">
    <property type="entry name" value="Intergrase catalytic core"/>
    <property type="match status" value="1"/>
</dbReference>
<dbReference type="RefSeq" id="WP_089300851.1">
    <property type="nucleotide sequence ID" value="NZ_FZNW01000007.1"/>
</dbReference>
<evidence type="ECO:0000256" key="2">
    <source>
        <dbReference type="ARBA" id="ARBA00022908"/>
    </source>
</evidence>
<evidence type="ECO:0000256" key="4">
    <source>
        <dbReference type="ARBA" id="ARBA00023172"/>
    </source>
</evidence>
<dbReference type="PANTHER" id="PTHR30629">
    <property type="entry name" value="PROPHAGE INTEGRASE"/>
    <property type="match status" value="1"/>
</dbReference>
<evidence type="ECO:0000313" key="8">
    <source>
        <dbReference type="EMBL" id="SNR47844.1"/>
    </source>
</evidence>
<keyword evidence="2" id="KW-0229">DNA integration</keyword>
<reference evidence="8 9" key="1">
    <citation type="submission" date="2017-06" db="EMBL/GenBank/DDBJ databases">
        <authorList>
            <person name="Kim H.J."/>
            <person name="Triplett B.A."/>
        </authorList>
    </citation>
    <scope>NUCLEOTIDE SEQUENCE [LARGE SCALE GENOMIC DNA]</scope>
    <source>
        <strain evidence="8 9">DSM 45207</strain>
    </source>
</reference>
<accession>A0A238WNL2</accession>
<dbReference type="OrthoDB" id="4326943at2"/>
<protein>
    <submittedName>
        <fullName evidence="8">Phage integrase family protein</fullName>
    </submittedName>
</protein>
<keyword evidence="3 5" id="KW-0238">DNA-binding</keyword>
<evidence type="ECO:0000256" key="5">
    <source>
        <dbReference type="PROSITE-ProRule" id="PRU01248"/>
    </source>
</evidence>
<evidence type="ECO:0000259" key="7">
    <source>
        <dbReference type="PROSITE" id="PS51900"/>
    </source>
</evidence>
<dbReference type="GO" id="GO:0006310">
    <property type="term" value="P:DNA recombination"/>
    <property type="evidence" value="ECO:0007669"/>
    <property type="project" value="UniProtKB-KW"/>
</dbReference>
<evidence type="ECO:0000256" key="1">
    <source>
        <dbReference type="ARBA" id="ARBA00008857"/>
    </source>
</evidence>
<comment type="similarity">
    <text evidence="1">Belongs to the 'phage' integrase family.</text>
</comment>
<dbReference type="InterPro" id="IPR044068">
    <property type="entry name" value="CB"/>
</dbReference>
<dbReference type="Proteomes" id="UP000198348">
    <property type="component" value="Unassembled WGS sequence"/>
</dbReference>
<dbReference type="GO" id="GO:0003677">
    <property type="term" value="F:DNA binding"/>
    <property type="evidence" value="ECO:0007669"/>
    <property type="project" value="UniProtKB-UniRule"/>
</dbReference>
<dbReference type="InterPro" id="IPR002104">
    <property type="entry name" value="Integrase_catalytic"/>
</dbReference>
<proteinExistence type="inferred from homology"/>
<dbReference type="PANTHER" id="PTHR30629:SF2">
    <property type="entry name" value="PROPHAGE INTEGRASE INTS-RELATED"/>
    <property type="match status" value="1"/>
</dbReference>
<dbReference type="CDD" id="cd01189">
    <property type="entry name" value="INT_ICEBs1_C_like"/>
    <property type="match status" value="1"/>
</dbReference>
<dbReference type="EMBL" id="FZNW01000007">
    <property type="protein sequence ID" value="SNR47844.1"/>
    <property type="molecule type" value="Genomic_DNA"/>
</dbReference>
<keyword evidence="9" id="KW-1185">Reference proteome</keyword>